<gene>
    <name evidence="2" type="ORF">BD410DRAFT_808079</name>
</gene>
<feature type="transmembrane region" description="Helical" evidence="1">
    <location>
        <begin position="31"/>
        <end position="51"/>
    </location>
</feature>
<name>A0A4Y7PNB3_9AGAM</name>
<dbReference type="EMBL" id="ML170242">
    <property type="protein sequence ID" value="TDL16471.1"/>
    <property type="molecule type" value="Genomic_DNA"/>
</dbReference>
<dbReference type="STRING" id="50990.A0A4Y7PNB3"/>
<protein>
    <submittedName>
        <fullName evidence="2">Uncharacterized protein</fullName>
    </submittedName>
</protein>
<keyword evidence="3" id="KW-1185">Reference proteome</keyword>
<feature type="transmembrane region" description="Helical" evidence="1">
    <location>
        <begin position="137"/>
        <end position="157"/>
    </location>
</feature>
<keyword evidence="1" id="KW-0812">Transmembrane</keyword>
<sequence length="246" mass="26769">MYSVKTLQLSAVDIGERYSNVAHTQDVQQSIFLALQIMGGHILLPLIIAYIEFGWPNLMPAVFCSIYSKRTISESLSLHPGPSVCLVQAALINGIQAMTSSTTLALSAHIWDIFRQSRRNALPADYILNYGIRNTSLLVVPLVVFLAFATATTVRVAESSACRFRGVYMFSVIVTLAAIVFKGRAFDRFDLATAIKPSSIPPSRRGGDFTFESGIDLLEAGLPLVAGIILGTQKVEVVYATSTVQH</sequence>
<keyword evidence="1" id="KW-1133">Transmembrane helix</keyword>
<dbReference type="OrthoDB" id="3046318at2759"/>
<evidence type="ECO:0000256" key="1">
    <source>
        <dbReference type="SAM" id="Phobius"/>
    </source>
</evidence>
<proteinExistence type="predicted"/>
<feature type="transmembrane region" description="Helical" evidence="1">
    <location>
        <begin position="163"/>
        <end position="181"/>
    </location>
</feature>
<organism evidence="2 3">
    <name type="scientific">Rickenella mellea</name>
    <dbReference type="NCBI Taxonomy" id="50990"/>
    <lineage>
        <taxon>Eukaryota</taxon>
        <taxon>Fungi</taxon>
        <taxon>Dikarya</taxon>
        <taxon>Basidiomycota</taxon>
        <taxon>Agaricomycotina</taxon>
        <taxon>Agaricomycetes</taxon>
        <taxon>Hymenochaetales</taxon>
        <taxon>Rickenellaceae</taxon>
        <taxon>Rickenella</taxon>
    </lineage>
</organism>
<dbReference type="Proteomes" id="UP000294933">
    <property type="component" value="Unassembled WGS sequence"/>
</dbReference>
<evidence type="ECO:0000313" key="2">
    <source>
        <dbReference type="EMBL" id="TDL16471.1"/>
    </source>
</evidence>
<evidence type="ECO:0000313" key="3">
    <source>
        <dbReference type="Proteomes" id="UP000294933"/>
    </source>
</evidence>
<reference evidence="2 3" key="1">
    <citation type="submission" date="2018-06" db="EMBL/GenBank/DDBJ databases">
        <title>A transcriptomic atlas of mushroom development highlights an independent origin of complex multicellularity.</title>
        <authorList>
            <consortium name="DOE Joint Genome Institute"/>
            <person name="Krizsan K."/>
            <person name="Almasi E."/>
            <person name="Merenyi Z."/>
            <person name="Sahu N."/>
            <person name="Viragh M."/>
            <person name="Koszo T."/>
            <person name="Mondo S."/>
            <person name="Kiss B."/>
            <person name="Balint B."/>
            <person name="Kues U."/>
            <person name="Barry K."/>
            <person name="Hegedus J.C."/>
            <person name="Henrissat B."/>
            <person name="Johnson J."/>
            <person name="Lipzen A."/>
            <person name="Ohm R."/>
            <person name="Nagy I."/>
            <person name="Pangilinan J."/>
            <person name="Yan J."/>
            <person name="Xiong Y."/>
            <person name="Grigoriev I.V."/>
            <person name="Hibbett D.S."/>
            <person name="Nagy L.G."/>
        </authorList>
    </citation>
    <scope>NUCLEOTIDE SEQUENCE [LARGE SCALE GENOMIC DNA]</scope>
    <source>
        <strain evidence="2 3">SZMC22713</strain>
    </source>
</reference>
<accession>A0A4Y7PNB3</accession>
<dbReference type="VEuPathDB" id="FungiDB:BD410DRAFT_808079"/>
<dbReference type="AlphaFoldDB" id="A0A4Y7PNB3"/>
<keyword evidence="1" id="KW-0472">Membrane</keyword>